<evidence type="ECO:0000313" key="1">
    <source>
        <dbReference type="EMBL" id="EYC13776.1"/>
    </source>
</evidence>
<reference evidence="2" key="1">
    <citation type="journal article" date="2015" name="Nat. Genet.">
        <title>The genome and transcriptome of the zoonotic hookworm Ancylostoma ceylanicum identify infection-specific gene families.</title>
        <authorList>
            <person name="Schwarz E.M."/>
            <person name="Hu Y."/>
            <person name="Antoshechkin I."/>
            <person name="Miller M.M."/>
            <person name="Sternberg P.W."/>
            <person name="Aroian R.V."/>
        </authorList>
    </citation>
    <scope>NUCLEOTIDE SEQUENCE</scope>
    <source>
        <strain evidence="2">HY135</strain>
    </source>
</reference>
<organism evidence="1 2">
    <name type="scientific">Ancylostoma ceylanicum</name>
    <dbReference type="NCBI Taxonomy" id="53326"/>
    <lineage>
        <taxon>Eukaryota</taxon>
        <taxon>Metazoa</taxon>
        <taxon>Ecdysozoa</taxon>
        <taxon>Nematoda</taxon>
        <taxon>Chromadorea</taxon>
        <taxon>Rhabditida</taxon>
        <taxon>Rhabditina</taxon>
        <taxon>Rhabditomorpha</taxon>
        <taxon>Strongyloidea</taxon>
        <taxon>Ancylostomatidae</taxon>
        <taxon>Ancylostomatinae</taxon>
        <taxon>Ancylostoma</taxon>
    </lineage>
</organism>
<proteinExistence type="predicted"/>
<sequence>MVGVNQSHAGCSTHSTSSEHRRGVECVCALYSDLRRASDEPIQWFIFPDSSGTNLPTAEGWLAWVKVPAPWSRSGIRSSCAGCPPQQRRWVDTTWPVRWIRSTEICTFARKFAGANWYKTRHEKRV</sequence>
<keyword evidence="2" id="KW-1185">Reference proteome</keyword>
<protein>
    <submittedName>
        <fullName evidence="1">Uncharacterized protein</fullName>
    </submittedName>
</protein>
<dbReference type="Proteomes" id="UP000024635">
    <property type="component" value="Unassembled WGS sequence"/>
</dbReference>
<dbReference type="AlphaFoldDB" id="A0A016UFT3"/>
<evidence type="ECO:0000313" key="2">
    <source>
        <dbReference type="Proteomes" id="UP000024635"/>
    </source>
</evidence>
<accession>A0A016UFT3</accession>
<dbReference type="EMBL" id="JARK01001378">
    <property type="protein sequence ID" value="EYC13776.1"/>
    <property type="molecule type" value="Genomic_DNA"/>
</dbReference>
<gene>
    <name evidence="1" type="primary">Acey_s0042.g520</name>
    <name evidence="1" type="ORF">Y032_0042g520</name>
</gene>
<name>A0A016UFT3_9BILA</name>
<comment type="caution">
    <text evidence="1">The sequence shown here is derived from an EMBL/GenBank/DDBJ whole genome shotgun (WGS) entry which is preliminary data.</text>
</comment>